<proteinExistence type="predicted"/>
<name>A0A2W2FFJ6_9ACTN</name>
<sequence>MRGIPGDDHGSNATPHSAAQRILRLVDNLGRGTTRADLIEHPPLWHDKGLGAPVSNVRAALLAARQLAFSPTAPGPHGGPAQCRPGATRA</sequence>
<dbReference type="RefSeq" id="WP_111212256.1">
    <property type="nucleotide sequence ID" value="NZ_POTY01000009.1"/>
</dbReference>
<accession>A0A2W2FFJ6</accession>
<reference evidence="2 3" key="1">
    <citation type="submission" date="2018-01" db="EMBL/GenBank/DDBJ databases">
        <title>Draft genome sequence of Jishengella sp. NA12.</title>
        <authorList>
            <person name="Sahin N."/>
            <person name="Ay H."/>
            <person name="Saygin H."/>
        </authorList>
    </citation>
    <scope>NUCLEOTIDE SEQUENCE [LARGE SCALE GENOMIC DNA]</scope>
    <source>
        <strain evidence="2 3">NA12</strain>
    </source>
</reference>
<organism evidence="2 3">
    <name type="scientific">Micromonospora craterilacus</name>
    <dbReference type="NCBI Taxonomy" id="1655439"/>
    <lineage>
        <taxon>Bacteria</taxon>
        <taxon>Bacillati</taxon>
        <taxon>Actinomycetota</taxon>
        <taxon>Actinomycetes</taxon>
        <taxon>Micromonosporales</taxon>
        <taxon>Micromonosporaceae</taxon>
        <taxon>Micromonospora</taxon>
    </lineage>
</organism>
<dbReference type="EMBL" id="POTY01000009">
    <property type="protein sequence ID" value="PZG23448.1"/>
    <property type="molecule type" value="Genomic_DNA"/>
</dbReference>
<evidence type="ECO:0000313" key="3">
    <source>
        <dbReference type="Proteomes" id="UP000248924"/>
    </source>
</evidence>
<dbReference type="Proteomes" id="UP000248924">
    <property type="component" value="Unassembled WGS sequence"/>
</dbReference>
<protein>
    <submittedName>
        <fullName evidence="2">Uncharacterized protein</fullName>
    </submittedName>
</protein>
<evidence type="ECO:0000313" key="2">
    <source>
        <dbReference type="EMBL" id="PZG23448.1"/>
    </source>
</evidence>
<gene>
    <name evidence="2" type="ORF">C1I95_03300</name>
</gene>
<comment type="caution">
    <text evidence="2">The sequence shown here is derived from an EMBL/GenBank/DDBJ whole genome shotgun (WGS) entry which is preliminary data.</text>
</comment>
<dbReference type="AlphaFoldDB" id="A0A2W2FFJ6"/>
<evidence type="ECO:0000256" key="1">
    <source>
        <dbReference type="SAM" id="MobiDB-lite"/>
    </source>
</evidence>
<feature type="region of interest" description="Disordered" evidence="1">
    <location>
        <begin position="69"/>
        <end position="90"/>
    </location>
</feature>
<keyword evidence="3" id="KW-1185">Reference proteome</keyword>